<dbReference type="VEuPathDB" id="FungiDB:ASPVEDRAFT_527555"/>
<evidence type="ECO:0000313" key="9">
    <source>
        <dbReference type="Proteomes" id="UP000184073"/>
    </source>
</evidence>
<dbReference type="GeneID" id="63730203"/>
<dbReference type="InterPro" id="IPR036864">
    <property type="entry name" value="Zn2-C6_fun-type_DNA-bd_sf"/>
</dbReference>
<dbReference type="SMART" id="SM00066">
    <property type="entry name" value="GAL4"/>
    <property type="match status" value="1"/>
</dbReference>
<dbReference type="PROSITE" id="PS50048">
    <property type="entry name" value="ZN2_CY6_FUNGAL_2"/>
    <property type="match status" value="1"/>
</dbReference>
<evidence type="ECO:0000256" key="3">
    <source>
        <dbReference type="ARBA" id="ARBA00023125"/>
    </source>
</evidence>
<feature type="region of interest" description="Disordered" evidence="6">
    <location>
        <begin position="71"/>
        <end position="92"/>
    </location>
</feature>
<evidence type="ECO:0000313" key="8">
    <source>
        <dbReference type="EMBL" id="OJI99851.1"/>
    </source>
</evidence>
<dbReference type="GO" id="GO:0000976">
    <property type="term" value="F:transcription cis-regulatory region binding"/>
    <property type="evidence" value="ECO:0007669"/>
    <property type="project" value="TreeGrafter"/>
</dbReference>
<dbReference type="Pfam" id="PF00172">
    <property type="entry name" value="Zn_clus"/>
    <property type="match status" value="1"/>
</dbReference>
<name>A0A1L9PEE1_ASPVE</name>
<evidence type="ECO:0000256" key="4">
    <source>
        <dbReference type="ARBA" id="ARBA00023163"/>
    </source>
</evidence>
<dbReference type="GO" id="GO:0000981">
    <property type="term" value="F:DNA-binding transcription factor activity, RNA polymerase II-specific"/>
    <property type="evidence" value="ECO:0007669"/>
    <property type="project" value="InterPro"/>
</dbReference>
<dbReference type="RefSeq" id="XP_040665614.1">
    <property type="nucleotide sequence ID" value="XM_040814692.1"/>
</dbReference>
<reference evidence="9" key="1">
    <citation type="journal article" date="2017" name="Genome Biol.">
        <title>Comparative genomics reveals high biological diversity and specific adaptations in the industrially and medically important fungal genus Aspergillus.</title>
        <authorList>
            <person name="de Vries R.P."/>
            <person name="Riley R."/>
            <person name="Wiebenga A."/>
            <person name="Aguilar-Osorio G."/>
            <person name="Amillis S."/>
            <person name="Uchima C.A."/>
            <person name="Anderluh G."/>
            <person name="Asadollahi M."/>
            <person name="Askin M."/>
            <person name="Barry K."/>
            <person name="Battaglia E."/>
            <person name="Bayram O."/>
            <person name="Benocci T."/>
            <person name="Braus-Stromeyer S.A."/>
            <person name="Caldana C."/>
            <person name="Canovas D."/>
            <person name="Cerqueira G.C."/>
            <person name="Chen F."/>
            <person name="Chen W."/>
            <person name="Choi C."/>
            <person name="Clum A."/>
            <person name="Dos Santos R.A."/>
            <person name="Damasio A.R."/>
            <person name="Diallinas G."/>
            <person name="Emri T."/>
            <person name="Fekete E."/>
            <person name="Flipphi M."/>
            <person name="Freyberg S."/>
            <person name="Gallo A."/>
            <person name="Gournas C."/>
            <person name="Habgood R."/>
            <person name="Hainaut M."/>
            <person name="Harispe M.L."/>
            <person name="Henrissat B."/>
            <person name="Hilden K.S."/>
            <person name="Hope R."/>
            <person name="Hossain A."/>
            <person name="Karabika E."/>
            <person name="Karaffa L."/>
            <person name="Karanyi Z."/>
            <person name="Krasevec N."/>
            <person name="Kuo A."/>
            <person name="Kusch H."/>
            <person name="LaButti K."/>
            <person name="Lagendijk E.L."/>
            <person name="Lapidus A."/>
            <person name="Levasseur A."/>
            <person name="Lindquist E."/>
            <person name="Lipzen A."/>
            <person name="Logrieco A.F."/>
            <person name="MacCabe A."/>
            <person name="Maekelae M.R."/>
            <person name="Malavazi I."/>
            <person name="Melin P."/>
            <person name="Meyer V."/>
            <person name="Mielnichuk N."/>
            <person name="Miskei M."/>
            <person name="Molnar A.P."/>
            <person name="Mule G."/>
            <person name="Ngan C.Y."/>
            <person name="Orejas M."/>
            <person name="Orosz E."/>
            <person name="Ouedraogo J.P."/>
            <person name="Overkamp K.M."/>
            <person name="Park H.-S."/>
            <person name="Perrone G."/>
            <person name="Piumi F."/>
            <person name="Punt P.J."/>
            <person name="Ram A.F."/>
            <person name="Ramon A."/>
            <person name="Rauscher S."/>
            <person name="Record E."/>
            <person name="Riano-Pachon D.M."/>
            <person name="Robert V."/>
            <person name="Roehrig J."/>
            <person name="Ruller R."/>
            <person name="Salamov A."/>
            <person name="Salih N.S."/>
            <person name="Samson R.A."/>
            <person name="Sandor E."/>
            <person name="Sanguinetti M."/>
            <person name="Schuetze T."/>
            <person name="Sepcic K."/>
            <person name="Shelest E."/>
            <person name="Sherlock G."/>
            <person name="Sophianopoulou V."/>
            <person name="Squina F.M."/>
            <person name="Sun H."/>
            <person name="Susca A."/>
            <person name="Todd R.B."/>
            <person name="Tsang A."/>
            <person name="Unkles S.E."/>
            <person name="van de Wiele N."/>
            <person name="van Rossen-Uffink D."/>
            <person name="Oliveira J.V."/>
            <person name="Vesth T.C."/>
            <person name="Visser J."/>
            <person name="Yu J.-H."/>
            <person name="Zhou M."/>
            <person name="Andersen M.R."/>
            <person name="Archer D.B."/>
            <person name="Baker S.E."/>
            <person name="Benoit I."/>
            <person name="Brakhage A.A."/>
            <person name="Braus G.H."/>
            <person name="Fischer R."/>
            <person name="Frisvad J.C."/>
            <person name="Goldman G.H."/>
            <person name="Houbraken J."/>
            <person name="Oakley B."/>
            <person name="Pocsi I."/>
            <person name="Scazzocchio C."/>
            <person name="Seiboth B."/>
            <person name="vanKuyk P.A."/>
            <person name="Wortman J."/>
            <person name="Dyer P.S."/>
            <person name="Grigoriev I.V."/>
        </authorList>
    </citation>
    <scope>NUCLEOTIDE SEQUENCE [LARGE SCALE GENOMIC DNA]</scope>
    <source>
        <strain evidence="9">CBS 583.65</strain>
    </source>
</reference>
<sequence>MPRRVRKAAYSRVGCATCKQRHKKCDGNKPRCDACVRLNLKCEQSDGFRNFQPASPESQESPNETQILSLDEPRSISPASPESSPDSLPAQVNNIPALSQQDWQYFQYYVERLSDLLLNGHAPYNPLRSLIVPRMTSSPLLLQAVCSISAQHRANGAGIEKPQFQTAATAYYLRALSNLKQWIPYISWLQDTAQYGGDTESLETAVLVSIFLCKHEIIKAGVANWRSHLVAIESFCRLLASDERAGMSEVVMYARSFILYHRSTASVTDQSALMLGNTCYDQTLDLESYGSSYIVDPYMGISQDLVLTLQRVSHLLNFESDDEIQRVVLMSEVEAILQLIKERSWTLKLAFIPREMSPASTSVLIYVARAYESAILAYLHSVIDSLAERDLVAENNKNQQGPLCFWQRLHDLVPSTKEQAVADCIVEILQVPVGAPEEPGLLPLLFIVACIAESPEETWIVLERVEGLGVNFRLGNMDFVGAFVREVWRQRVFAAGSVGGRIGWRELLARSKWDLMLS</sequence>
<dbReference type="CDD" id="cd00067">
    <property type="entry name" value="GAL4"/>
    <property type="match status" value="1"/>
</dbReference>
<keyword evidence="9" id="KW-1185">Reference proteome</keyword>
<evidence type="ECO:0000256" key="5">
    <source>
        <dbReference type="ARBA" id="ARBA00023242"/>
    </source>
</evidence>
<comment type="subcellular location">
    <subcellularLocation>
        <location evidence="1">Nucleus</location>
    </subcellularLocation>
</comment>
<dbReference type="GO" id="GO:0005634">
    <property type="term" value="C:nucleus"/>
    <property type="evidence" value="ECO:0007669"/>
    <property type="project" value="UniProtKB-SubCell"/>
</dbReference>
<feature type="compositionally biased region" description="Polar residues" evidence="6">
    <location>
        <begin position="77"/>
        <end position="92"/>
    </location>
</feature>
<dbReference type="Gene3D" id="4.10.240.10">
    <property type="entry name" value="Zn(2)-C6 fungal-type DNA-binding domain"/>
    <property type="match status" value="1"/>
</dbReference>
<feature type="domain" description="Zn(2)-C6 fungal-type" evidence="7">
    <location>
        <begin position="14"/>
        <end position="42"/>
    </location>
</feature>
<dbReference type="EMBL" id="KV878127">
    <property type="protein sequence ID" value="OJI99851.1"/>
    <property type="molecule type" value="Genomic_DNA"/>
</dbReference>
<evidence type="ECO:0000259" key="7">
    <source>
        <dbReference type="PROSITE" id="PS50048"/>
    </source>
</evidence>
<keyword evidence="3" id="KW-0238">DNA-binding</keyword>
<proteinExistence type="predicted"/>
<dbReference type="GO" id="GO:0045944">
    <property type="term" value="P:positive regulation of transcription by RNA polymerase II"/>
    <property type="evidence" value="ECO:0007669"/>
    <property type="project" value="TreeGrafter"/>
</dbReference>
<evidence type="ECO:0000256" key="1">
    <source>
        <dbReference type="ARBA" id="ARBA00004123"/>
    </source>
</evidence>
<evidence type="ECO:0000256" key="6">
    <source>
        <dbReference type="SAM" id="MobiDB-lite"/>
    </source>
</evidence>
<dbReference type="SUPFAM" id="SSF57701">
    <property type="entry name" value="Zn2/Cys6 DNA-binding domain"/>
    <property type="match status" value="1"/>
</dbReference>
<keyword evidence="4" id="KW-0804">Transcription</keyword>
<keyword evidence="5" id="KW-0539">Nucleus</keyword>
<dbReference type="InterPro" id="IPR001138">
    <property type="entry name" value="Zn2Cys6_DnaBD"/>
</dbReference>
<accession>A0A1L9PEE1</accession>
<dbReference type="PROSITE" id="PS00463">
    <property type="entry name" value="ZN2_CY6_FUNGAL_1"/>
    <property type="match status" value="1"/>
</dbReference>
<dbReference type="AlphaFoldDB" id="A0A1L9PEE1"/>
<keyword evidence="2" id="KW-0805">Transcription regulation</keyword>
<dbReference type="GO" id="GO:0008270">
    <property type="term" value="F:zinc ion binding"/>
    <property type="evidence" value="ECO:0007669"/>
    <property type="project" value="InterPro"/>
</dbReference>
<gene>
    <name evidence="8" type="ORF">ASPVEDRAFT_527555</name>
</gene>
<dbReference type="Pfam" id="PF11951">
    <property type="entry name" value="Fungal_trans_2"/>
    <property type="match status" value="1"/>
</dbReference>
<dbReference type="InterPro" id="IPR021858">
    <property type="entry name" value="Fun_TF"/>
</dbReference>
<organism evidence="8 9">
    <name type="scientific">Aspergillus versicolor CBS 583.65</name>
    <dbReference type="NCBI Taxonomy" id="1036611"/>
    <lineage>
        <taxon>Eukaryota</taxon>
        <taxon>Fungi</taxon>
        <taxon>Dikarya</taxon>
        <taxon>Ascomycota</taxon>
        <taxon>Pezizomycotina</taxon>
        <taxon>Eurotiomycetes</taxon>
        <taxon>Eurotiomycetidae</taxon>
        <taxon>Eurotiales</taxon>
        <taxon>Aspergillaceae</taxon>
        <taxon>Aspergillus</taxon>
        <taxon>Aspergillus subgen. Nidulantes</taxon>
    </lineage>
</organism>
<dbReference type="PANTHER" id="PTHR37534:SF16">
    <property type="entry name" value="ZN(II)2CYS6 TRANSCRIPTION FACTOR (EUROFUNG)-RELATED"/>
    <property type="match status" value="1"/>
</dbReference>
<protein>
    <recommendedName>
        <fullName evidence="7">Zn(2)-C6 fungal-type domain-containing protein</fullName>
    </recommendedName>
</protein>
<evidence type="ECO:0000256" key="2">
    <source>
        <dbReference type="ARBA" id="ARBA00023015"/>
    </source>
</evidence>
<dbReference type="Proteomes" id="UP000184073">
    <property type="component" value="Unassembled WGS sequence"/>
</dbReference>
<dbReference type="OrthoDB" id="3509362at2759"/>
<dbReference type="PANTHER" id="PTHR37534">
    <property type="entry name" value="TRANSCRIPTIONAL ACTIVATOR PROTEIN UGA3"/>
    <property type="match status" value="1"/>
</dbReference>